<organism evidence="2 3">
    <name type="scientific">Fusarium albosuccineum</name>
    <dbReference type="NCBI Taxonomy" id="1237068"/>
    <lineage>
        <taxon>Eukaryota</taxon>
        <taxon>Fungi</taxon>
        <taxon>Dikarya</taxon>
        <taxon>Ascomycota</taxon>
        <taxon>Pezizomycotina</taxon>
        <taxon>Sordariomycetes</taxon>
        <taxon>Hypocreomycetidae</taxon>
        <taxon>Hypocreales</taxon>
        <taxon>Nectriaceae</taxon>
        <taxon>Fusarium</taxon>
        <taxon>Fusarium decemcellulare species complex</taxon>
    </lineage>
</organism>
<comment type="caution">
    <text evidence="2">The sequence shown here is derived from an EMBL/GenBank/DDBJ whole genome shotgun (WGS) entry which is preliminary data.</text>
</comment>
<reference evidence="2 3" key="1">
    <citation type="submission" date="2020-01" db="EMBL/GenBank/DDBJ databases">
        <title>Identification and distribution of gene clusters putatively required for synthesis of sphingolipid metabolism inhibitors in phylogenetically diverse species of the filamentous fungus Fusarium.</title>
        <authorList>
            <person name="Kim H.-S."/>
            <person name="Busman M."/>
            <person name="Brown D.W."/>
            <person name="Divon H."/>
            <person name="Uhlig S."/>
            <person name="Proctor R.H."/>
        </authorList>
    </citation>
    <scope>NUCLEOTIDE SEQUENCE [LARGE SCALE GENOMIC DNA]</scope>
    <source>
        <strain evidence="2 3">NRRL 20459</strain>
    </source>
</reference>
<dbReference type="EMBL" id="JAADYS010001648">
    <property type="protein sequence ID" value="KAF4461821.1"/>
    <property type="molecule type" value="Genomic_DNA"/>
</dbReference>
<evidence type="ECO:0000313" key="3">
    <source>
        <dbReference type="Proteomes" id="UP000554235"/>
    </source>
</evidence>
<evidence type="ECO:0000256" key="1">
    <source>
        <dbReference type="SAM" id="MobiDB-lite"/>
    </source>
</evidence>
<feature type="region of interest" description="Disordered" evidence="1">
    <location>
        <begin position="47"/>
        <end position="81"/>
    </location>
</feature>
<proteinExistence type="predicted"/>
<evidence type="ECO:0000313" key="2">
    <source>
        <dbReference type="EMBL" id="KAF4461821.1"/>
    </source>
</evidence>
<feature type="region of interest" description="Disordered" evidence="1">
    <location>
        <begin position="1"/>
        <end position="31"/>
    </location>
</feature>
<keyword evidence="3" id="KW-1185">Reference proteome</keyword>
<dbReference type="Proteomes" id="UP000554235">
    <property type="component" value="Unassembled WGS sequence"/>
</dbReference>
<dbReference type="AlphaFoldDB" id="A0A8H4PA51"/>
<feature type="compositionally biased region" description="Polar residues" evidence="1">
    <location>
        <begin position="110"/>
        <end position="120"/>
    </location>
</feature>
<protein>
    <submittedName>
        <fullName evidence="2">Uncharacterized protein</fullName>
    </submittedName>
</protein>
<feature type="compositionally biased region" description="Basic and acidic residues" evidence="1">
    <location>
        <begin position="60"/>
        <end position="72"/>
    </location>
</feature>
<accession>A0A8H4PA51</accession>
<name>A0A8H4PA51_9HYPO</name>
<feature type="region of interest" description="Disordered" evidence="1">
    <location>
        <begin position="106"/>
        <end position="144"/>
    </location>
</feature>
<dbReference type="OrthoDB" id="3219467at2759"/>
<sequence length="1078" mass="118273">MEAQDSDMTMVEEPRGFKRPRSPSSDLSDEPLAIKVAKHSAESILGQAKRALSSSSDENLNDRASKRVKGSETDDPLSANNSIELGDATVYNLKLISVDEDGDEIHLQPVTPTKSSNGQSILKDGLPTPQPTPMPKAGDPFDKASLPVPVGKSVTAHDSPANFAYMGDMKLFGLFPSKVYFYQHVSDELHPYDEVVKISSAERLSLANLLPSLKGSDWDAIALEDPILGYQEEQLIGASAIGRRRGLYFESDVVFQGTLQPVSDFLRDFFHQDKPAIRLSTWLSEGRQYGKLEAPSSFVLRGSLQHMSLDLLDILKFREIGVELSGHQIYHTAARDTKWSFGYGFFGKLDLSVPCTVVPLQVEYYLLKSVNSWMLRVRLTDDEWNDVFGIKGLQLSEVLLQAKIDVGKEKDSRLSFGVEANLQLRKTTFGIRGYYSKDYYSVEAYLGDLSLQDVGEIFHELIGCELDIFSHDFVFKNMSLRLSSEGIQLLGAVTINGHTSARGALGLWRDGISISGGIGDLEFEHINIKEASFDVFIASKLDTACSRISKLDITGDVCFCGVELKVALHTETCPKEGDLMWTIYGEVQGDVTTSKLVPEPEGTFLDISLNRLVLLASNHDMPAGSYKGINYPVAKGFQFCAGIDSIPELEHLMRGSVKGMVLRASYSSGQLGIGILLPAERTISFSNTVYSGPLEIEVQAGKNTALILKALLNVKVDTQPDPLQFSLGLKADKVAASAYAQMLNDWTNPCNLGEKVVIRKCALEFGIVYTTFFTTGTPGVIGLAGELAIGSKLAGVAMKVSQNPSEQLLCAQIKDLGVVDLVQFASLVADHEFPTPDNFIHFNDVELYLSTGTTVGLTAYPPGASLKGDMTLFGKHAKFECTVGSMVKVMASIEPFNVGPLTVKGVSQPDAIVDIEISKDTQHVLIDGAVEVWGAMASLHLEAAFYPKRLLDFALALQLSDLFKLKLEAKLTGEVNIKDFKSWANADFEVYGLMEQHVIDHVVGQLEQQIDAAKEATRHGFDEVKKRMEEKEAAFKASCQEAIDELEVARADWHKKKANIDAAFNSAHEEAARIRREL</sequence>
<gene>
    <name evidence="2" type="ORF">FALBO_11375</name>
</gene>